<dbReference type="Gene3D" id="3.40.50.300">
    <property type="entry name" value="P-loop containing nucleotide triphosphate hydrolases"/>
    <property type="match status" value="2"/>
</dbReference>
<gene>
    <name evidence="1" type="ORF">LCPAC102_00070</name>
</gene>
<keyword evidence="1" id="KW-0347">Helicase</keyword>
<accession>A0A481Z2S0</accession>
<dbReference type="GO" id="GO:0004386">
    <property type="term" value="F:helicase activity"/>
    <property type="evidence" value="ECO:0007669"/>
    <property type="project" value="UniProtKB-KW"/>
</dbReference>
<reference evidence="1" key="1">
    <citation type="journal article" date="2019" name="MBio">
        <title>Virus Genomes from Deep Sea Sediments Expand the Ocean Megavirome and Support Independent Origins of Viral Gigantism.</title>
        <authorList>
            <person name="Backstrom D."/>
            <person name="Yutin N."/>
            <person name="Jorgensen S.L."/>
            <person name="Dharamshi J."/>
            <person name="Homa F."/>
            <person name="Zaremba-Niedwiedzka K."/>
            <person name="Spang A."/>
            <person name="Wolf Y.I."/>
            <person name="Koonin E.V."/>
            <person name="Ettema T.J."/>
        </authorList>
    </citation>
    <scope>NUCLEOTIDE SEQUENCE</scope>
</reference>
<keyword evidence="1" id="KW-0378">Hydrolase</keyword>
<sequence length="542" mass="61532">METRYGYDGTYTKGYDKHNIINTVNKEKNTTSSIIDIMKGGLSNLFFNNLNSQLKYEQIRLFECQVNCYTEMIKMFKIQYTVFNGSPTRSGKSITTLAVCSTLGLNPFVVGPGGIKGSWDEETSKYGFTDYMFIGYDTLSGKTDNLNHKYLVKHEKKYYPTEWLRMIIKAGVMVILDECHLVKNPNSSRSNAVHAIVKCVLDMKSSSRVLIMSATPYDKPEFSQSFIKSLGIITSDKMYEYDRHNGEYLFQGYGFGQLITMCDLIDKDNTTKILSKMKKINKTTVGNTCHELFINILLCKYVTYIVPDFPTKVIARNGYFNISSDAEKQILMFEQNLIKVTGFNQETNEVSDKIDFGAVIQVLHSIERIMLEVVIRITLNKLQSNPNNRVVVYLWYRDTTNHLAHQLSMYSPGIINGTTNAVTRTKLVRNFQDPNHSSRLLIGHAESGGQGLALDDQYGGRPLTILMMPDYRFITISQALARGLGMMSKSDCEAWIMFAKVQKAQRLLEILSNKEEIVRSLVGIDSQIVTPGNLSTWIEPNM</sequence>
<keyword evidence="1" id="KW-0067">ATP-binding</keyword>
<organism evidence="1">
    <name type="scientific">Pithovirus LCPAC102</name>
    <dbReference type="NCBI Taxonomy" id="2506587"/>
    <lineage>
        <taxon>Viruses</taxon>
        <taxon>Pithoviruses</taxon>
    </lineage>
</organism>
<name>A0A481Z2S0_9VIRU</name>
<dbReference type="SUPFAM" id="SSF52540">
    <property type="entry name" value="P-loop containing nucleoside triphosphate hydrolases"/>
    <property type="match status" value="2"/>
</dbReference>
<dbReference type="EMBL" id="MK500465">
    <property type="protein sequence ID" value="QBK90097.1"/>
    <property type="molecule type" value="Genomic_DNA"/>
</dbReference>
<protein>
    <submittedName>
        <fullName evidence="1">DEAD/SNF2-like helicase</fullName>
    </submittedName>
</protein>
<keyword evidence="1" id="KW-0547">Nucleotide-binding</keyword>
<proteinExistence type="predicted"/>
<dbReference type="InterPro" id="IPR027417">
    <property type="entry name" value="P-loop_NTPase"/>
</dbReference>
<evidence type="ECO:0000313" key="1">
    <source>
        <dbReference type="EMBL" id="QBK90097.1"/>
    </source>
</evidence>